<organism evidence="9">
    <name type="scientific">Sesamum radiatum</name>
    <name type="common">Black benniseed</name>
    <dbReference type="NCBI Taxonomy" id="300843"/>
    <lineage>
        <taxon>Eukaryota</taxon>
        <taxon>Viridiplantae</taxon>
        <taxon>Streptophyta</taxon>
        <taxon>Embryophyta</taxon>
        <taxon>Tracheophyta</taxon>
        <taxon>Spermatophyta</taxon>
        <taxon>Magnoliopsida</taxon>
        <taxon>eudicotyledons</taxon>
        <taxon>Gunneridae</taxon>
        <taxon>Pentapetalae</taxon>
        <taxon>asterids</taxon>
        <taxon>lamiids</taxon>
        <taxon>Lamiales</taxon>
        <taxon>Pedaliaceae</taxon>
        <taxon>Sesamum</taxon>
    </lineage>
</organism>
<dbReference type="AlphaFoldDB" id="A0AAW2K1I0"/>
<dbReference type="EMBL" id="JACGWJ010000030">
    <property type="protein sequence ID" value="KAL0300556.1"/>
    <property type="molecule type" value="Genomic_DNA"/>
</dbReference>
<dbReference type="PANTHER" id="PTHR45950">
    <property type="entry name" value="HOMEOBOX-LEUCINE ZIPPER PROTEIN ATHB-14"/>
    <property type="match status" value="1"/>
</dbReference>
<evidence type="ECO:0000256" key="3">
    <source>
        <dbReference type="ARBA" id="ARBA00023125"/>
    </source>
</evidence>
<feature type="compositionally biased region" description="Polar residues" evidence="7">
    <location>
        <begin position="102"/>
        <end position="113"/>
    </location>
</feature>
<dbReference type="Pfam" id="PF01852">
    <property type="entry name" value="START"/>
    <property type="match status" value="1"/>
</dbReference>
<feature type="domain" description="START" evidence="8">
    <location>
        <begin position="117"/>
        <end position="303"/>
    </location>
</feature>
<comment type="caution">
    <text evidence="9">The sequence shown here is derived from an EMBL/GenBank/DDBJ whole genome shotgun (WGS) entry which is preliminary data.</text>
</comment>
<reference evidence="9" key="2">
    <citation type="journal article" date="2024" name="Plant">
        <title>Genomic evolution and insights into agronomic trait innovations of Sesamum species.</title>
        <authorList>
            <person name="Miao H."/>
            <person name="Wang L."/>
            <person name="Qu L."/>
            <person name="Liu H."/>
            <person name="Sun Y."/>
            <person name="Le M."/>
            <person name="Wang Q."/>
            <person name="Wei S."/>
            <person name="Zheng Y."/>
            <person name="Lin W."/>
            <person name="Duan Y."/>
            <person name="Cao H."/>
            <person name="Xiong S."/>
            <person name="Wang X."/>
            <person name="Wei L."/>
            <person name="Li C."/>
            <person name="Ma Q."/>
            <person name="Ju M."/>
            <person name="Zhao R."/>
            <person name="Li G."/>
            <person name="Mu C."/>
            <person name="Tian Q."/>
            <person name="Mei H."/>
            <person name="Zhang T."/>
            <person name="Gao T."/>
            <person name="Zhang H."/>
        </authorList>
    </citation>
    <scope>NUCLEOTIDE SEQUENCE</scope>
    <source>
        <strain evidence="9">G02</strain>
    </source>
</reference>
<evidence type="ECO:0000256" key="2">
    <source>
        <dbReference type="ARBA" id="ARBA00023015"/>
    </source>
</evidence>
<dbReference type="SMART" id="SM00234">
    <property type="entry name" value="START"/>
    <property type="match status" value="1"/>
</dbReference>
<dbReference type="InterPro" id="IPR002913">
    <property type="entry name" value="START_lipid-bd_dom"/>
</dbReference>
<keyword evidence="2" id="KW-0805">Transcription regulation</keyword>
<evidence type="ECO:0000256" key="1">
    <source>
        <dbReference type="ARBA" id="ARBA00022782"/>
    </source>
</evidence>
<dbReference type="GO" id="GO:0030154">
    <property type="term" value="P:cell differentiation"/>
    <property type="evidence" value="ECO:0007669"/>
    <property type="project" value="UniProtKB-KW"/>
</dbReference>
<protein>
    <submittedName>
        <fullName evidence="9">Homeobox-leucine zipper protein ATHB-14</fullName>
    </submittedName>
</protein>
<keyword evidence="4 9" id="KW-0371">Homeobox</keyword>
<dbReference type="GO" id="GO:0003677">
    <property type="term" value="F:DNA binding"/>
    <property type="evidence" value="ECO:0007669"/>
    <property type="project" value="UniProtKB-KW"/>
</dbReference>
<feature type="region of interest" description="Disordered" evidence="7">
    <location>
        <begin position="99"/>
        <end position="118"/>
    </location>
</feature>
<evidence type="ECO:0000256" key="7">
    <source>
        <dbReference type="SAM" id="MobiDB-lite"/>
    </source>
</evidence>
<dbReference type="InterPro" id="IPR013978">
    <property type="entry name" value="MEKHLA"/>
</dbReference>
<evidence type="ECO:0000256" key="6">
    <source>
        <dbReference type="ARBA" id="ARBA00023242"/>
    </source>
</evidence>
<dbReference type="PROSITE" id="PS50848">
    <property type="entry name" value="START"/>
    <property type="match status" value="1"/>
</dbReference>
<dbReference type="PANTHER" id="PTHR45950:SF7">
    <property type="entry name" value="HOMEOBOX-LEUCINE ZIPPER PROTEIN ATHB-14"/>
    <property type="match status" value="1"/>
</dbReference>
<dbReference type="InterPro" id="IPR044830">
    <property type="entry name" value="HD-Zip_III"/>
</dbReference>
<keyword evidence="5" id="KW-0804">Transcription</keyword>
<evidence type="ECO:0000259" key="8">
    <source>
        <dbReference type="PROSITE" id="PS50848"/>
    </source>
</evidence>
<sequence>MSSGKCPLSYLSERILSLFDNNIFQVFLLLIRCREKQRKEASRLQTVNRKLSAMNKLLMEENDRLQKQVSHLVYDNGCMRQQLHTVSTTTTDTSCESVVVSGQKQQQNPTLQRPQRDANSPAGLLAIAEETLAEFLGKATGTAVNWVQMIGMKPGPDSIGIVAVSRNSSGVAARACGLVSLEPMKVAEILKDRPSWYRDCRCLDVASIIPTGNGGTIELIYMQTYAPTTLASARDFWTLRYTTSLEDGSLVICERSLTSSTGGPNGPPAACFVRAEMLPSGYLIRPCEGGGSIIHIVDHIDLDALRHIRQIAQETNGEIQCTGGRQPAVLRTLSQRLCRGFNDAVNGFVDDGWSIMGSDGGEDVTIAINLSPSKFLGSQFNTLCMLQLLGESSVHGHQCCSSPYAVPCAKPGAIPSSQVTLPLAQTVEHEEFLEVVRLEGHAFSPEDIALSRDMYLLQLCSGIDETNTGACAQLVFAPIDESFGDDAPMLPSGFRVIPLDPKSDEPAATRTLDLASALEVRHSGGRPPGEVDTSNQNLRSVLTIAFQFTFENHYQDSVAAMARQYVRSIVASVQRVAMAIAPSRLSSHMVPKPLPGSPEAVTLARWICRSYRAHTGGELFPADSQGGDAVLKQLWHHADAIMCCSIKTNASAVFTFANQAGLDMMETTLVALQDIMLEKILDEGGRKILLSEFSKIMQQGFAYLPAGVCVSSMDRPVSYEQAVAWKVLNDDDSNHCLAFMFMNWSFV</sequence>
<evidence type="ECO:0000313" key="9">
    <source>
        <dbReference type="EMBL" id="KAL0300556.1"/>
    </source>
</evidence>
<reference evidence="9" key="1">
    <citation type="submission" date="2020-06" db="EMBL/GenBank/DDBJ databases">
        <authorList>
            <person name="Li T."/>
            <person name="Hu X."/>
            <person name="Zhang T."/>
            <person name="Song X."/>
            <person name="Zhang H."/>
            <person name="Dai N."/>
            <person name="Sheng W."/>
            <person name="Hou X."/>
            <person name="Wei L."/>
        </authorList>
    </citation>
    <scope>NUCLEOTIDE SEQUENCE</scope>
    <source>
        <strain evidence="9">G02</strain>
        <tissue evidence="9">Leaf</tissue>
    </source>
</reference>
<dbReference type="CDD" id="cd14686">
    <property type="entry name" value="bZIP"/>
    <property type="match status" value="1"/>
</dbReference>
<keyword evidence="1" id="KW-0221">Differentiation</keyword>
<dbReference type="GO" id="GO:0008289">
    <property type="term" value="F:lipid binding"/>
    <property type="evidence" value="ECO:0007669"/>
    <property type="project" value="InterPro"/>
</dbReference>
<evidence type="ECO:0000256" key="4">
    <source>
        <dbReference type="ARBA" id="ARBA00023155"/>
    </source>
</evidence>
<dbReference type="Gene3D" id="3.30.530.20">
    <property type="match status" value="1"/>
</dbReference>
<proteinExistence type="predicted"/>
<dbReference type="GO" id="GO:0003700">
    <property type="term" value="F:DNA-binding transcription factor activity"/>
    <property type="evidence" value="ECO:0007669"/>
    <property type="project" value="InterPro"/>
</dbReference>
<keyword evidence="6" id="KW-0539">Nucleus</keyword>
<name>A0AAW2K1I0_SESRA</name>
<dbReference type="InterPro" id="IPR023393">
    <property type="entry name" value="START-like_dom_sf"/>
</dbReference>
<dbReference type="SUPFAM" id="SSF55961">
    <property type="entry name" value="Bet v1-like"/>
    <property type="match status" value="1"/>
</dbReference>
<gene>
    <name evidence="9" type="ORF">Sradi_6332400</name>
</gene>
<evidence type="ECO:0000256" key="5">
    <source>
        <dbReference type="ARBA" id="ARBA00023163"/>
    </source>
</evidence>
<keyword evidence="3 9" id="KW-0238">DNA-binding</keyword>
<dbReference type="Pfam" id="PF08670">
    <property type="entry name" value="MEKHLA"/>
    <property type="match status" value="1"/>
</dbReference>
<accession>A0AAW2K1I0</accession>